<dbReference type="PANTHER" id="PTHR31149">
    <property type="entry name" value="EXPRESSED PROTEIN"/>
    <property type="match status" value="1"/>
</dbReference>
<dbReference type="Gramene" id="OMO99797">
    <property type="protein sequence ID" value="OMO99797"/>
    <property type="gene ID" value="CCACVL1_03628"/>
</dbReference>
<evidence type="ECO:0000313" key="3">
    <source>
        <dbReference type="Proteomes" id="UP000188268"/>
    </source>
</evidence>
<dbReference type="Proteomes" id="UP000188268">
    <property type="component" value="Unassembled WGS sequence"/>
</dbReference>
<dbReference type="OrthoDB" id="1890867at2759"/>
<organism evidence="2 3">
    <name type="scientific">Corchorus capsularis</name>
    <name type="common">Jute</name>
    <dbReference type="NCBI Taxonomy" id="210143"/>
    <lineage>
        <taxon>Eukaryota</taxon>
        <taxon>Viridiplantae</taxon>
        <taxon>Streptophyta</taxon>
        <taxon>Embryophyta</taxon>
        <taxon>Tracheophyta</taxon>
        <taxon>Spermatophyta</taxon>
        <taxon>Magnoliopsida</taxon>
        <taxon>eudicotyledons</taxon>
        <taxon>Gunneridae</taxon>
        <taxon>Pentapetalae</taxon>
        <taxon>rosids</taxon>
        <taxon>malvids</taxon>
        <taxon>Malvales</taxon>
        <taxon>Malvaceae</taxon>
        <taxon>Grewioideae</taxon>
        <taxon>Apeibeae</taxon>
        <taxon>Corchorus</taxon>
    </lineage>
</organism>
<dbReference type="STRING" id="210143.A0A1R3JYJ7"/>
<accession>A0A1R3JYJ7</accession>
<sequence length="94" mass="10666">MDSSENWEPATLILRRSSYQIRINSTEVVEISEKYSKELSIKVPSGLSTQFVLTCSDGSSRPFSTSNVRMRDTLALTMRMFQSKALDDKRKGRA</sequence>
<comment type="caution">
    <text evidence="2">The sequence shown here is derived from an EMBL/GenBank/DDBJ whole genome shotgun (WGS) entry which is preliminary data.</text>
</comment>
<gene>
    <name evidence="2" type="ORF">CCACVL1_03628</name>
</gene>
<dbReference type="InterPro" id="IPR055474">
    <property type="entry name" value="DUF7046"/>
</dbReference>
<protein>
    <recommendedName>
        <fullName evidence="1">DUF7046 domain-containing protein</fullName>
    </recommendedName>
</protein>
<dbReference type="EMBL" id="AWWV01006784">
    <property type="protein sequence ID" value="OMO99797.1"/>
    <property type="molecule type" value="Genomic_DNA"/>
</dbReference>
<dbReference type="GO" id="GO:0005886">
    <property type="term" value="C:plasma membrane"/>
    <property type="evidence" value="ECO:0007669"/>
    <property type="project" value="TreeGrafter"/>
</dbReference>
<name>A0A1R3JYJ7_COCAP</name>
<evidence type="ECO:0000259" key="1">
    <source>
        <dbReference type="Pfam" id="PF23080"/>
    </source>
</evidence>
<evidence type="ECO:0000313" key="2">
    <source>
        <dbReference type="EMBL" id="OMO99797.1"/>
    </source>
</evidence>
<reference evidence="2 3" key="1">
    <citation type="submission" date="2013-09" db="EMBL/GenBank/DDBJ databases">
        <title>Corchorus capsularis genome sequencing.</title>
        <authorList>
            <person name="Alam M."/>
            <person name="Haque M.S."/>
            <person name="Islam M.S."/>
            <person name="Emdad E.M."/>
            <person name="Islam M.M."/>
            <person name="Ahmed B."/>
            <person name="Halim A."/>
            <person name="Hossen Q.M.M."/>
            <person name="Hossain M.Z."/>
            <person name="Ahmed R."/>
            <person name="Khan M.M."/>
            <person name="Islam R."/>
            <person name="Rashid M.M."/>
            <person name="Khan S.A."/>
            <person name="Rahman M.S."/>
            <person name="Alam M."/>
        </authorList>
    </citation>
    <scope>NUCLEOTIDE SEQUENCE [LARGE SCALE GENOMIC DNA]</scope>
    <source>
        <strain evidence="3">cv. CVL-1</strain>
        <tissue evidence="2">Whole seedling</tissue>
    </source>
</reference>
<dbReference type="PANTHER" id="PTHR31149:SF7">
    <property type="entry name" value="EXPRESSED PROTEIN"/>
    <property type="match status" value="1"/>
</dbReference>
<dbReference type="OMA" id="NNWESAT"/>
<proteinExistence type="predicted"/>
<dbReference type="AlphaFoldDB" id="A0A1R3JYJ7"/>
<feature type="domain" description="DUF7046" evidence="1">
    <location>
        <begin position="6"/>
        <end position="92"/>
    </location>
</feature>
<dbReference type="Pfam" id="PF23080">
    <property type="entry name" value="DUF7046"/>
    <property type="match status" value="1"/>
</dbReference>
<keyword evidence="3" id="KW-1185">Reference proteome</keyword>